<gene>
    <name evidence="9" type="ORF">LOTGIDRAFT_51941</name>
</gene>
<name>V4B515_LOTGI</name>
<comment type="similarity">
    <text evidence="6">Belongs to the dispatched family.</text>
</comment>
<evidence type="ECO:0000259" key="8">
    <source>
        <dbReference type="PROSITE" id="PS50156"/>
    </source>
</evidence>
<feature type="transmembrane region" description="Helical" evidence="7">
    <location>
        <begin position="812"/>
        <end position="830"/>
    </location>
</feature>
<feature type="non-terminal residue" evidence="9">
    <location>
        <position position="1"/>
    </location>
</feature>
<dbReference type="InterPro" id="IPR003392">
    <property type="entry name" value="PTHD_SSD"/>
</dbReference>
<feature type="transmembrane region" description="Helical" evidence="7">
    <location>
        <begin position="331"/>
        <end position="350"/>
    </location>
</feature>
<feature type="transmembrane region" description="Helical" evidence="7">
    <location>
        <begin position="936"/>
        <end position="957"/>
    </location>
</feature>
<dbReference type="InterPro" id="IPR000731">
    <property type="entry name" value="SSD"/>
</dbReference>
<keyword evidence="10" id="KW-1185">Reference proteome</keyword>
<dbReference type="KEGG" id="lgi:LOTGIDRAFT_51941"/>
<organism evidence="9 10">
    <name type="scientific">Lottia gigantea</name>
    <name type="common">Giant owl limpet</name>
    <dbReference type="NCBI Taxonomy" id="225164"/>
    <lineage>
        <taxon>Eukaryota</taxon>
        <taxon>Metazoa</taxon>
        <taxon>Spiralia</taxon>
        <taxon>Lophotrochozoa</taxon>
        <taxon>Mollusca</taxon>
        <taxon>Gastropoda</taxon>
        <taxon>Patellogastropoda</taxon>
        <taxon>Lottioidea</taxon>
        <taxon>Lottiidae</taxon>
        <taxon>Lottia</taxon>
    </lineage>
</organism>
<sequence length="978" mass="111762">SYARILAHYPYIVLVVVLVVVGTCLVVSITSGGHLNFNDPLAGFEPRQTEISERMIAYNNLVNNAGSKVTLLPFIRQYNADIMDRIRIQTQKRNRKKERNRKKKIRPSKNSTFVEDIDEAFFCGVPDKIYARMVFKSVDGSSLFTIEHLQNLCHLENSWLHSQPDFNSNCIKSTRRKCCRTWSLGNYVALLSNKSHCMDLTQQDLDYVLVTLETCAAFYHNYTLGPNCDFSPESWYFASDSPIQQCSEIPQRCTQYNAVYHILHYLTDSSFANQPNKPLFLTYTMTFLPLAGSSVSLNLYNYIETLPRRFHSIQLVGAEFGIKRLLFEQCLLTDTIWLSIAGIVIFILMWLYSSSIFITVMTFLAMFWSLEVAYFLYMFVFEIKFFPYMNMVTVIIMIGIGADDMFIYCKVWMLAKSEKNIGTLEKIVSDTLRHATLSMLVTSLTTAAAFFSNCISNITAIQCFSIYAGTAILCNFVLTITWIPASIMAYEKWCNFCVCHSPDFYSGRLQVCYYICNIPYKLYYLIQNWSRLFFEKILPCLVIRFRYLWQILLGSLGICGIIVIFYYPKLKIPTSKKFQVFSSDHLLEKYDFELGDLFGFEKNKGDIPLLPITVIWGIHAIDNGDPLNPNERGTIVFDNSFDLTTEHAQIWILEFCQRLRRSSFYLKTPKIQLTNCFLENFVYQYMQQPCHVVTTDNTPCCNTTKFPYSKAIFNKCLARYIPALQKTPGLHYSFNSPGPRFSNGQICAFFIEFLSNEPYSQSYERLSEFYRKINQWVTEQMVQAPAEMRNGWLISDLGFYDLQKSLTTGTPLAMGVSLAVAAIVAFFTTLNVLITIYAILCIACIISVTVATLVLLGWELNILESVIITVAIGMSIDFTLHYGVAYRLSPDLDREMRVACSIGRMGSAVAMAAFTTFLAGALMMPSTVLAYQKFGIFLMLIISIGWVYSTFFFQSLLRSLGPQGGFGQFHWPSSDCCS</sequence>
<accession>V4B515</accession>
<dbReference type="STRING" id="225164.V4B515"/>
<protein>
    <recommendedName>
        <fullName evidence="8">SSD domain-containing protein</fullName>
    </recommendedName>
</protein>
<dbReference type="RefSeq" id="XP_009065738.1">
    <property type="nucleotide sequence ID" value="XM_009067490.1"/>
</dbReference>
<evidence type="ECO:0000256" key="3">
    <source>
        <dbReference type="ARBA" id="ARBA00022989"/>
    </source>
</evidence>
<feature type="transmembrane region" description="Helical" evidence="7">
    <location>
        <begin position="435"/>
        <end position="452"/>
    </location>
</feature>
<dbReference type="GO" id="GO:0022857">
    <property type="term" value="F:transmembrane transporter activity"/>
    <property type="evidence" value="ECO:0007669"/>
    <property type="project" value="TreeGrafter"/>
</dbReference>
<keyword evidence="3 7" id="KW-1133">Transmembrane helix</keyword>
<evidence type="ECO:0000256" key="5">
    <source>
        <dbReference type="ARBA" id="ARBA00023180"/>
    </source>
</evidence>
<feature type="transmembrane region" description="Helical" evidence="7">
    <location>
        <begin position="392"/>
        <end position="415"/>
    </location>
</feature>
<feature type="domain" description="SSD" evidence="8">
    <location>
        <begin position="286"/>
        <end position="489"/>
    </location>
</feature>
<dbReference type="SUPFAM" id="SSF82866">
    <property type="entry name" value="Multidrug efflux transporter AcrB transmembrane domain"/>
    <property type="match status" value="2"/>
</dbReference>
<feature type="non-terminal residue" evidence="9">
    <location>
        <position position="978"/>
    </location>
</feature>
<dbReference type="CTD" id="20251206"/>
<evidence type="ECO:0000256" key="2">
    <source>
        <dbReference type="ARBA" id="ARBA00022692"/>
    </source>
</evidence>
<dbReference type="PANTHER" id="PTHR45951">
    <property type="entry name" value="PROTEIN DISPATCHED-RELATED"/>
    <property type="match status" value="1"/>
</dbReference>
<keyword evidence="5" id="KW-0325">Glycoprotein</keyword>
<dbReference type="PROSITE" id="PS50156">
    <property type="entry name" value="SSD"/>
    <property type="match status" value="2"/>
</dbReference>
<dbReference type="Gene3D" id="1.20.1640.10">
    <property type="entry name" value="Multidrug efflux transporter AcrB transmembrane domain"/>
    <property type="match status" value="2"/>
</dbReference>
<feature type="transmembrane region" description="Helical" evidence="7">
    <location>
        <begin position="547"/>
        <end position="567"/>
    </location>
</feature>
<feature type="domain" description="SSD" evidence="8">
    <location>
        <begin position="799"/>
        <end position="959"/>
    </location>
</feature>
<feature type="transmembrane region" description="Helical" evidence="7">
    <location>
        <begin position="905"/>
        <end position="924"/>
    </location>
</feature>
<comment type="subcellular location">
    <subcellularLocation>
        <location evidence="1">Membrane</location>
        <topology evidence="1">Multi-pass membrane protein</topology>
    </subcellularLocation>
</comment>
<feature type="transmembrane region" description="Helical" evidence="7">
    <location>
        <begin position="280"/>
        <end position="300"/>
    </location>
</feature>
<dbReference type="HOGENOM" id="CLU_004076_0_0_1"/>
<dbReference type="GO" id="GO:0007224">
    <property type="term" value="P:smoothened signaling pathway"/>
    <property type="evidence" value="ECO:0007669"/>
    <property type="project" value="TreeGrafter"/>
</dbReference>
<evidence type="ECO:0000313" key="10">
    <source>
        <dbReference type="Proteomes" id="UP000030746"/>
    </source>
</evidence>
<reference evidence="9 10" key="1">
    <citation type="journal article" date="2013" name="Nature">
        <title>Insights into bilaterian evolution from three spiralian genomes.</title>
        <authorList>
            <person name="Simakov O."/>
            <person name="Marletaz F."/>
            <person name="Cho S.J."/>
            <person name="Edsinger-Gonzales E."/>
            <person name="Havlak P."/>
            <person name="Hellsten U."/>
            <person name="Kuo D.H."/>
            <person name="Larsson T."/>
            <person name="Lv J."/>
            <person name="Arendt D."/>
            <person name="Savage R."/>
            <person name="Osoegawa K."/>
            <person name="de Jong P."/>
            <person name="Grimwood J."/>
            <person name="Chapman J.A."/>
            <person name="Shapiro H."/>
            <person name="Aerts A."/>
            <person name="Otillar R.P."/>
            <person name="Terry A.Y."/>
            <person name="Boore J.L."/>
            <person name="Grigoriev I.V."/>
            <person name="Lindberg D.R."/>
            <person name="Seaver E.C."/>
            <person name="Weisblat D.A."/>
            <person name="Putnam N.H."/>
            <person name="Rokhsar D.S."/>
        </authorList>
    </citation>
    <scope>NUCLEOTIDE SEQUENCE [LARGE SCALE GENOMIC DNA]</scope>
</reference>
<feature type="transmembrane region" description="Helical" evidence="7">
    <location>
        <begin position="865"/>
        <end position="885"/>
    </location>
</feature>
<feature type="transmembrane region" description="Helical" evidence="7">
    <location>
        <begin position="464"/>
        <end position="483"/>
    </location>
</feature>
<evidence type="ECO:0000256" key="7">
    <source>
        <dbReference type="SAM" id="Phobius"/>
    </source>
</evidence>
<dbReference type="OrthoDB" id="193905at2759"/>
<dbReference type="Proteomes" id="UP000030746">
    <property type="component" value="Unassembled WGS sequence"/>
</dbReference>
<dbReference type="OMA" id="IDRTPCC"/>
<keyword evidence="4 7" id="KW-0472">Membrane</keyword>
<keyword evidence="2 7" id="KW-0812">Transmembrane</keyword>
<dbReference type="GO" id="GO:0016020">
    <property type="term" value="C:membrane"/>
    <property type="evidence" value="ECO:0007669"/>
    <property type="project" value="UniProtKB-SubCell"/>
</dbReference>
<dbReference type="EMBL" id="KB203660">
    <property type="protein sequence ID" value="ESO83544.1"/>
    <property type="molecule type" value="Genomic_DNA"/>
</dbReference>
<feature type="transmembrane region" description="Helical" evidence="7">
    <location>
        <begin position="836"/>
        <end position="858"/>
    </location>
</feature>
<feature type="transmembrane region" description="Helical" evidence="7">
    <location>
        <begin position="356"/>
        <end position="380"/>
    </location>
</feature>
<feature type="transmembrane region" description="Helical" evidence="7">
    <location>
        <begin position="12"/>
        <end position="31"/>
    </location>
</feature>
<dbReference type="AlphaFoldDB" id="V4B515"/>
<evidence type="ECO:0000313" key="9">
    <source>
        <dbReference type="EMBL" id="ESO83544.1"/>
    </source>
</evidence>
<dbReference type="InterPro" id="IPR052081">
    <property type="entry name" value="Dispatched_Hh_regulator"/>
</dbReference>
<dbReference type="GeneID" id="20251206"/>
<evidence type="ECO:0000256" key="6">
    <source>
        <dbReference type="ARBA" id="ARBA00038046"/>
    </source>
</evidence>
<evidence type="ECO:0000256" key="4">
    <source>
        <dbReference type="ARBA" id="ARBA00023136"/>
    </source>
</evidence>
<evidence type="ECO:0000256" key="1">
    <source>
        <dbReference type="ARBA" id="ARBA00004141"/>
    </source>
</evidence>
<dbReference type="Pfam" id="PF02460">
    <property type="entry name" value="Patched"/>
    <property type="match status" value="1"/>
</dbReference>
<dbReference type="PANTHER" id="PTHR45951:SF3">
    <property type="entry name" value="PROTEIN DISPATCHED"/>
    <property type="match status" value="1"/>
</dbReference>
<proteinExistence type="inferred from homology"/>